<dbReference type="EMBL" id="JBHSLF010000025">
    <property type="protein sequence ID" value="MFC5344808.1"/>
    <property type="molecule type" value="Genomic_DNA"/>
</dbReference>
<accession>A0ABW0FUR5</accession>
<dbReference type="Proteomes" id="UP001596152">
    <property type="component" value="Unassembled WGS sequence"/>
</dbReference>
<feature type="signal peptide" evidence="1">
    <location>
        <begin position="1"/>
        <end position="23"/>
    </location>
</feature>
<keyword evidence="3" id="KW-1185">Reference proteome</keyword>
<gene>
    <name evidence="2" type="ORF">ACFPIE_12860</name>
</gene>
<dbReference type="RefSeq" id="WP_374037896.1">
    <property type="nucleotide sequence ID" value="NZ_CP169082.1"/>
</dbReference>
<evidence type="ECO:0000313" key="3">
    <source>
        <dbReference type="Proteomes" id="UP001596152"/>
    </source>
</evidence>
<keyword evidence="1" id="KW-0732">Signal</keyword>
<protein>
    <recommendedName>
        <fullName evidence="4">DUF4157 domain-containing protein</fullName>
    </recommendedName>
</protein>
<sequence length="198" mass="21954">MTTVNRRILTAGLLAAIGTPVLAAEDAVFDHRGFTVDMGAMQGDRSAVAGWIRQQIDLVESLNIRDDIKAWFRSIRITVDPALNMPGRFGRNGLTLNDETSPPENPVLLHELLHGYQAQRLSGARDNPQLVAAFEVARASGDWPAQAYMLTNRNEFFAMTASVALWGRAARPPLSRERLRTAMPDWYGFLVDEFGLTT</sequence>
<feature type="chain" id="PRO_5045574347" description="DUF4157 domain-containing protein" evidence="1">
    <location>
        <begin position="24"/>
        <end position="198"/>
    </location>
</feature>
<reference evidence="3" key="1">
    <citation type="journal article" date="2019" name="Int. J. Syst. Evol. Microbiol.">
        <title>The Global Catalogue of Microorganisms (GCM) 10K type strain sequencing project: providing services to taxonomists for standard genome sequencing and annotation.</title>
        <authorList>
            <consortium name="The Broad Institute Genomics Platform"/>
            <consortium name="The Broad Institute Genome Sequencing Center for Infectious Disease"/>
            <person name="Wu L."/>
            <person name="Ma J."/>
        </authorList>
    </citation>
    <scope>NUCLEOTIDE SEQUENCE [LARGE SCALE GENOMIC DNA]</scope>
    <source>
        <strain evidence="3">JCM 12125</strain>
    </source>
</reference>
<evidence type="ECO:0000256" key="1">
    <source>
        <dbReference type="SAM" id="SignalP"/>
    </source>
</evidence>
<organism evidence="2 3">
    <name type="scientific">Brevundimonas staleyi</name>
    <dbReference type="NCBI Taxonomy" id="74326"/>
    <lineage>
        <taxon>Bacteria</taxon>
        <taxon>Pseudomonadati</taxon>
        <taxon>Pseudomonadota</taxon>
        <taxon>Alphaproteobacteria</taxon>
        <taxon>Caulobacterales</taxon>
        <taxon>Caulobacteraceae</taxon>
        <taxon>Brevundimonas</taxon>
    </lineage>
</organism>
<proteinExistence type="predicted"/>
<evidence type="ECO:0000313" key="2">
    <source>
        <dbReference type="EMBL" id="MFC5344808.1"/>
    </source>
</evidence>
<evidence type="ECO:0008006" key="4">
    <source>
        <dbReference type="Google" id="ProtNLM"/>
    </source>
</evidence>
<name>A0ABW0FUR5_9CAUL</name>
<comment type="caution">
    <text evidence="2">The sequence shown here is derived from an EMBL/GenBank/DDBJ whole genome shotgun (WGS) entry which is preliminary data.</text>
</comment>